<dbReference type="InterPro" id="IPR014782">
    <property type="entry name" value="Peptidase_M1_dom"/>
</dbReference>
<gene>
    <name evidence="5" type="ORF">E4663_01080</name>
</gene>
<dbReference type="EMBL" id="SRJC01000001">
    <property type="protein sequence ID" value="TGB03628.1"/>
    <property type="molecule type" value="Genomic_DNA"/>
</dbReference>
<evidence type="ECO:0000259" key="4">
    <source>
        <dbReference type="Pfam" id="PF01433"/>
    </source>
</evidence>
<dbReference type="PANTHER" id="PTHR45726">
    <property type="entry name" value="LEUKOTRIENE A-4 HYDROLASE"/>
    <property type="match status" value="1"/>
</dbReference>
<feature type="binding site" evidence="2">
    <location>
        <position position="355"/>
    </location>
    <ligand>
        <name>Zn(2+)</name>
        <dbReference type="ChEBI" id="CHEBI:29105"/>
        <note>catalytic</note>
    </ligand>
</feature>
<evidence type="ECO:0000256" key="3">
    <source>
        <dbReference type="SAM" id="Phobius"/>
    </source>
</evidence>
<accession>A0A4Z0GZL0</accession>
<feature type="binding site" evidence="2">
    <location>
        <position position="374"/>
    </location>
    <ligand>
        <name>Zn(2+)</name>
        <dbReference type="ChEBI" id="CHEBI:29105"/>
        <note>catalytic</note>
    </ligand>
</feature>
<dbReference type="Proteomes" id="UP000297982">
    <property type="component" value="Unassembled WGS sequence"/>
</dbReference>
<dbReference type="InterPro" id="IPR027268">
    <property type="entry name" value="Peptidase_M4/M1_CTD_sf"/>
</dbReference>
<dbReference type="GO" id="GO:0008237">
    <property type="term" value="F:metallopeptidase activity"/>
    <property type="evidence" value="ECO:0007669"/>
    <property type="project" value="InterPro"/>
</dbReference>
<evidence type="ECO:0000256" key="2">
    <source>
        <dbReference type="PIRSR" id="PIRSR634015-3"/>
    </source>
</evidence>
<reference evidence="5 6" key="1">
    <citation type="journal article" date="2003" name="Int. J. Syst. Evol. Microbiol.">
        <title>Halobacillus salinus sp. nov., isolated from a salt lake on the coast of the East Sea in Korea.</title>
        <authorList>
            <person name="Yoon J.H."/>
            <person name="Kang K.H."/>
            <person name="Park Y.H."/>
        </authorList>
    </citation>
    <scope>NUCLEOTIDE SEQUENCE [LARGE SCALE GENOMIC DNA]</scope>
    <source>
        <strain evidence="5 6">HSL-3</strain>
    </source>
</reference>
<keyword evidence="3" id="KW-1133">Transmembrane helix</keyword>
<name>A0A4Z0GZL0_9BACI</name>
<dbReference type="Gene3D" id="1.10.390.10">
    <property type="entry name" value="Neutral Protease Domain 2"/>
    <property type="match status" value="1"/>
</dbReference>
<evidence type="ECO:0000256" key="1">
    <source>
        <dbReference type="PIRSR" id="PIRSR634015-1"/>
    </source>
</evidence>
<keyword evidence="3" id="KW-0812">Transmembrane</keyword>
<evidence type="ECO:0000313" key="5">
    <source>
        <dbReference type="EMBL" id="TGB03628.1"/>
    </source>
</evidence>
<keyword evidence="2" id="KW-0479">Metal-binding</keyword>
<feature type="domain" description="Peptidase M1 membrane alanine aminopeptidase" evidence="4">
    <location>
        <begin position="293"/>
        <end position="475"/>
    </location>
</feature>
<dbReference type="PANTHER" id="PTHR45726:SF3">
    <property type="entry name" value="LEUKOTRIENE A-4 HYDROLASE"/>
    <property type="match status" value="1"/>
</dbReference>
<dbReference type="GO" id="GO:0008270">
    <property type="term" value="F:zinc ion binding"/>
    <property type="evidence" value="ECO:0007669"/>
    <property type="project" value="InterPro"/>
</dbReference>
<feature type="active site" description="Proton donor" evidence="1">
    <location>
        <position position="426"/>
    </location>
</feature>
<dbReference type="CDD" id="cd09604">
    <property type="entry name" value="M1_APN_like"/>
    <property type="match status" value="1"/>
</dbReference>
<protein>
    <submittedName>
        <fullName evidence="5">M1 family peptidase</fullName>
    </submittedName>
</protein>
<feature type="active site" description="Proton acceptor" evidence="1">
    <location>
        <position position="352"/>
    </location>
</feature>
<evidence type="ECO:0000313" key="6">
    <source>
        <dbReference type="Proteomes" id="UP000297982"/>
    </source>
</evidence>
<dbReference type="InterPro" id="IPR034015">
    <property type="entry name" value="M1_LTA4H"/>
</dbReference>
<dbReference type="AlphaFoldDB" id="A0A4Z0GZL0"/>
<comment type="cofactor">
    <cofactor evidence="2">
        <name>Zn(2+)</name>
        <dbReference type="ChEBI" id="CHEBI:29105"/>
    </cofactor>
    <text evidence="2">Binds 1 zinc ion per subunit.</text>
</comment>
<keyword evidence="2" id="KW-0862">Zinc</keyword>
<feature type="transmembrane region" description="Helical" evidence="3">
    <location>
        <begin position="21"/>
        <end position="39"/>
    </location>
</feature>
<dbReference type="InterPro" id="IPR042097">
    <property type="entry name" value="Aminopeptidase_N-like_N_sf"/>
</dbReference>
<organism evidence="5 6">
    <name type="scientific">Halobacillus salinus</name>
    <dbReference type="NCBI Taxonomy" id="192814"/>
    <lineage>
        <taxon>Bacteria</taxon>
        <taxon>Bacillati</taxon>
        <taxon>Bacillota</taxon>
        <taxon>Bacilli</taxon>
        <taxon>Bacillales</taxon>
        <taxon>Bacillaceae</taxon>
        <taxon>Halobacillus</taxon>
    </lineage>
</organism>
<dbReference type="SUPFAM" id="SSF55486">
    <property type="entry name" value="Metalloproteases ('zincins'), catalytic domain"/>
    <property type="match status" value="1"/>
</dbReference>
<sequence length="493" mass="57694">MKIGIDKLKINTMLTAILRGSNLRYFIFLFFIFAVVTGLTGCVSSDVKPYEEVKTLEGFKPVGIPPGTESSYDINLKMDDKEQFTVDASIEIKNKSKNAWKEIPFYFIPNMFTAQNSPLLEKPAEIEIDKVSLNNNEVTYSLKKDKLTIPLDQEVNPNDSVNVSFLYHFTLPEEGLRFTREGENFYLAQWYPMVPTYREGWNMEEYRFKGETYHTTYSDFRIKYNVPAKYTVATTSDKDETSSKNELKIDQVKEVFVAILKNPYIAERQVGDLKIRVFGMQDKSQLNEEVADFAVEAFDYFQDRIGPYPYKEFDIVLDGMGMEYPGIVTAWSIYNTGGPVRPDSVKRMVAHEIAHQWFYGMINNDPYHDAWLDEGITEFAIKLFYTDFKDQDFTFEQTVKDHEQLTLPVNLSLDQIPVKDRSYYTYQKPREMLGKLFVENGGKKEAEHFLHKYYQLYKYKEVNSEEFVRFLKEYVSIKDESGLREWLQLEKED</sequence>
<comment type="caution">
    <text evidence="5">The sequence shown here is derived from an EMBL/GenBank/DDBJ whole genome shotgun (WGS) entry which is preliminary data.</text>
</comment>
<feature type="binding site" evidence="2">
    <location>
        <position position="351"/>
    </location>
    <ligand>
        <name>Zn(2+)</name>
        <dbReference type="ChEBI" id="CHEBI:29105"/>
        <note>catalytic</note>
    </ligand>
</feature>
<dbReference type="Gene3D" id="2.60.40.1730">
    <property type="entry name" value="tricorn interacting facor f3 domain"/>
    <property type="match status" value="1"/>
</dbReference>
<dbReference type="Pfam" id="PF01433">
    <property type="entry name" value="Peptidase_M1"/>
    <property type="match status" value="1"/>
</dbReference>
<keyword evidence="3" id="KW-0472">Membrane</keyword>
<keyword evidence="6" id="KW-1185">Reference proteome</keyword>
<proteinExistence type="predicted"/>